<feature type="transmembrane region" description="Helical" evidence="7">
    <location>
        <begin position="73"/>
        <end position="92"/>
    </location>
</feature>
<sequence>MILWPMVIVQFFMSSALTIMAPFLPLYLVQIGVHPMSHVDMWSGILSSVNFLMAALLSPVWGSLADRSGRKAMVLRSSAAICVFTALMGFSHNVWELLVLRLLMGMFSGFSASAIALVATQMEENKLGFALGWLSTGQLVGGLVGPLLGGVLADIIGDYRFVFFWTSAISFLAVLITLFIVKERKVSKPQADRQKQPIWKQLMTLRDIQGLFSMFVVLLLAQFATRSLQPVVTVYVKDIAGNVPYLATLAGFAFSVTGMGDLVASPFLGKRSDRIGYKRVLLISLLADAVFTIPQAFTRSVWVFIALRFCMGMFMGGILPTANALVGRLTSVENRGKVYGLTSSATFLGSFLGPMVGGMVSAAFGIPVMFYVTAALLLMNWIWIAKVVQEPPHEEMHDVRSHS</sequence>
<evidence type="ECO:0000256" key="4">
    <source>
        <dbReference type="ARBA" id="ARBA00022692"/>
    </source>
</evidence>
<comment type="subcellular location">
    <subcellularLocation>
        <location evidence="1">Cell membrane</location>
        <topology evidence="1">Multi-pass membrane protein</topology>
    </subcellularLocation>
</comment>
<evidence type="ECO:0000256" key="2">
    <source>
        <dbReference type="ARBA" id="ARBA00022448"/>
    </source>
</evidence>
<feature type="transmembrane region" description="Helical" evidence="7">
    <location>
        <begin position="303"/>
        <end position="326"/>
    </location>
</feature>
<keyword evidence="4 7" id="KW-0812">Transmembrane</keyword>
<feature type="transmembrane region" description="Helical" evidence="7">
    <location>
        <begin position="245"/>
        <end position="268"/>
    </location>
</feature>
<feature type="transmembrane region" description="Helical" evidence="7">
    <location>
        <begin position="131"/>
        <end position="156"/>
    </location>
</feature>
<evidence type="ECO:0000256" key="1">
    <source>
        <dbReference type="ARBA" id="ARBA00004651"/>
    </source>
</evidence>
<dbReference type="PANTHER" id="PTHR43414:SF1">
    <property type="entry name" value="PEPTIDE PERMEASE"/>
    <property type="match status" value="1"/>
</dbReference>
<feature type="transmembrane region" description="Helical" evidence="7">
    <location>
        <begin position="41"/>
        <end position="61"/>
    </location>
</feature>
<accession>A0ABT9XFB6</accession>
<dbReference type="InterPro" id="IPR011701">
    <property type="entry name" value="MFS"/>
</dbReference>
<dbReference type="RefSeq" id="WP_274455923.1">
    <property type="nucleotide sequence ID" value="NZ_CP067097.1"/>
</dbReference>
<name>A0ABT9XFB6_9BACL</name>
<dbReference type="PROSITE" id="PS50850">
    <property type="entry name" value="MFS"/>
    <property type="match status" value="1"/>
</dbReference>
<evidence type="ECO:0000313" key="10">
    <source>
        <dbReference type="Proteomes" id="UP001232973"/>
    </source>
</evidence>
<comment type="caution">
    <text evidence="9">The sequence shown here is derived from an EMBL/GenBank/DDBJ whole genome shotgun (WGS) entry which is preliminary data.</text>
</comment>
<dbReference type="Gene3D" id="1.20.1250.20">
    <property type="entry name" value="MFS general substrate transporter like domains"/>
    <property type="match status" value="2"/>
</dbReference>
<feature type="transmembrane region" description="Helical" evidence="7">
    <location>
        <begin position="7"/>
        <end position="29"/>
    </location>
</feature>
<dbReference type="EMBL" id="JAUSTP010000001">
    <property type="protein sequence ID" value="MDQ0188523.1"/>
    <property type="molecule type" value="Genomic_DNA"/>
</dbReference>
<feature type="transmembrane region" description="Helical" evidence="7">
    <location>
        <begin position="202"/>
        <end position="225"/>
    </location>
</feature>
<feature type="transmembrane region" description="Helical" evidence="7">
    <location>
        <begin position="280"/>
        <end position="297"/>
    </location>
</feature>
<keyword evidence="10" id="KW-1185">Reference proteome</keyword>
<keyword evidence="3" id="KW-1003">Cell membrane</keyword>
<feature type="transmembrane region" description="Helical" evidence="7">
    <location>
        <begin position="338"/>
        <end position="356"/>
    </location>
</feature>
<evidence type="ECO:0000256" key="7">
    <source>
        <dbReference type="SAM" id="Phobius"/>
    </source>
</evidence>
<dbReference type="SUPFAM" id="SSF103473">
    <property type="entry name" value="MFS general substrate transporter"/>
    <property type="match status" value="2"/>
</dbReference>
<dbReference type="Proteomes" id="UP001232973">
    <property type="component" value="Unassembled WGS sequence"/>
</dbReference>
<dbReference type="Pfam" id="PF07690">
    <property type="entry name" value="MFS_1"/>
    <property type="match status" value="1"/>
</dbReference>
<dbReference type="InterPro" id="IPR036259">
    <property type="entry name" value="MFS_trans_sf"/>
</dbReference>
<feature type="transmembrane region" description="Helical" evidence="7">
    <location>
        <begin position="362"/>
        <end position="383"/>
    </location>
</feature>
<protein>
    <submittedName>
        <fullName evidence="9">DHA1 family multidrug resistance protein-like MFS transporter</fullName>
    </submittedName>
</protein>
<reference evidence="9 10" key="1">
    <citation type="submission" date="2023-07" db="EMBL/GenBank/DDBJ databases">
        <title>Genomic Encyclopedia of Type Strains, Phase IV (KMG-IV): sequencing the most valuable type-strain genomes for metagenomic binning, comparative biology and taxonomic classification.</title>
        <authorList>
            <person name="Goeker M."/>
        </authorList>
    </citation>
    <scope>NUCLEOTIDE SEQUENCE [LARGE SCALE GENOMIC DNA]</scope>
    <source>
        <strain evidence="9 10">DSM 4006</strain>
    </source>
</reference>
<gene>
    <name evidence="9" type="ORF">J2S03_000327</name>
</gene>
<evidence type="ECO:0000259" key="8">
    <source>
        <dbReference type="PROSITE" id="PS50850"/>
    </source>
</evidence>
<feature type="domain" description="Major facilitator superfamily (MFS) profile" evidence="8">
    <location>
        <begin position="2"/>
        <end position="392"/>
    </location>
</feature>
<evidence type="ECO:0000256" key="6">
    <source>
        <dbReference type="ARBA" id="ARBA00023136"/>
    </source>
</evidence>
<evidence type="ECO:0000256" key="5">
    <source>
        <dbReference type="ARBA" id="ARBA00022989"/>
    </source>
</evidence>
<keyword evidence="6 7" id="KW-0472">Membrane</keyword>
<dbReference type="PANTHER" id="PTHR43414">
    <property type="entry name" value="MULTIDRUG RESISTANCE PROTEIN MDTG"/>
    <property type="match status" value="1"/>
</dbReference>
<evidence type="ECO:0000313" key="9">
    <source>
        <dbReference type="EMBL" id="MDQ0188523.1"/>
    </source>
</evidence>
<proteinExistence type="predicted"/>
<feature type="transmembrane region" description="Helical" evidence="7">
    <location>
        <begin position="162"/>
        <end position="181"/>
    </location>
</feature>
<feature type="transmembrane region" description="Helical" evidence="7">
    <location>
        <begin position="98"/>
        <end position="119"/>
    </location>
</feature>
<keyword evidence="2" id="KW-0813">Transport</keyword>
<dbReference type="InterPro" id="IPR001958">
    <property type="entry name" value="Tet-R_TetA/multi-R_MdtG-like"/>
</dbReference>
<evidence type="ECO:0000256" key="3">
    <source>
        <dbReference type="ARBA" id="ARBA00022475"/>
    </source>
</evidence>
<organism evidence="9 10">
    <name type="scientific">Alicyclobacillus cycloheptanicus</name>
    <dbReference type="NCBI Taxonomy" id="1457"/>
    <lineage>
        <taxon>Bacteria</taxon>
        <taxon>Bacillati</taxon>
        <taxon>Bacillota</taxon>
        <taxon>Bacilli</taxon>
        <taxon>Bacillales</taxon>
        <taxon>Alicyclobacillaceae</taxon>
        <taxon>Alicyclobacillus</taxon>
    </lineage>
</organism>
<dbReference type="InterPro" id="IPR020846">
    <property type="entry name" value="MFS_dom"/>
</dbReference>
<dbReference type="PRINTS" id="PR01035">
    <property type="entry name" value="TCRTETA"/>
</dbReference>
<keyword evidence="5 7" id="KW-1133">Transmembrane helix</keyword>